<dbReference type="AlphaFoldDB" id="A0A7W9J6Z5"/>
<evidence type="ECO:0000313" key="4">
    <source>
        <dbReference type="Proteomes" id="UP000549971"/>
    </source>
</evidence>
<organism evidence="3 4">
    <name type="scientific">Kribbella italica</name>
    <dbReference type="NCBI Taxonomy" id="1540520"/>
    <lineage>
        <taxon>Bacteria</taxon>
        <taxon>Bacillati</taxon>
        <taxon>Actinomycetota</taxon>
        <taxon>Actinomycetes</taxon>
        <taxon>Propionibacteriales</taxon>
        <taxon>Kribbellaceae</taxon>
        <taxon>Kribbella</taxon>
    </lineage>
</organism>
<keyword evidence="4" id="KW-1185">Reference proteome</keyword>
<evidence type="ECO:0000259" key="2">
    <source>
        <dbReference type="Pfam" id="PF00487"/>
    </source>
</evidence>
<dbReference type="GO" id="GO:0008610">
    <property type="term" value="P:lipid biosynthetic process"/>
    <property type="evidence" value="ECO:0007669"/>
    <property type="project" value="UniProtKB-ARBA"/>
</dbReference>
<feature type="transmembrane region" description="Helical" evidence="1">
    <location>
        <begin position="40"/>
        <end position="60"/>
    </location>
</feature>
<reference evidence="3 4" key="1">
    <citation type="submission" date="2020-08" db="EMBL/GenBank/DDBJ databases">
        <title>Sequencing the genomes of 1000 actinobacteria strains.</title>
        <authorList>
            <person name="Klenk H.-P."/>
        </authorList>
    </citation>
    <scope>NUCLEOTIDE SEQUENCE [LARGE SCALE GENOMIC DNA]</scope>
    <source>
        <strain evidence="3 4">DSM 28967</strain>
    </source>
</reference>
<dbReference type="Pfam" id="PF00487">
    <property type="entry name" value="FA_desaturase"/>
    <property type="match status" value="1"/>
</dbReference>
<dbReference type="PANTHER" id="PTHR19353:SF19">
    <property type="entry name" value="DELTA(5) FATTY ACID DESATURASE C-RELATED"/>
    <property type="match status" value="1"/>
</dbReference>
<comment type="caution">
    <text evidence="3">The sequence shown here is derived from an EMBL/GenBank/DDBJ whole genome shotgun (WGS) entry which is preliminary data.</text>
</comment>
<dbReference type="Proteomes" id="UP000549971">
    <property type="component" value="Unassembled WGS sequence"/>
</dbReference>
<feature type="transmembrane region" description="Helical" evidence="1">
    <location>
        <begin position="66"/>
        <end position="84"/>
    </location>
</feature>
<evidence type="ECO:0000256" key="1">
    <source>
        <dbReference type="SAM" id="Phobius"/>
    </source>
</evidence>
<feature type="domain" description="Fatty acid desaturase" evidence="2">
    <location>
        <begin position="66"/>
        <end position="324"/>
    </location>
</feature>
<gene>
    <name evidence="3" type="ORF">HDA39_003498</name>
</gene>
<evidence type="ECO:0000313" key="3">
    <source>
        <dbReference type="EMBL" id="MBB5836764.1"/>
    </source>
</evidence>
<dbReference type="RefSeq" id="WP_184796239.1">
    <property type="nucleotide sequence ID" value="NZ_JACHMY010000001.1"/>
</dbReference>
<dbReference type="GO" id="GO:0016717">
    <property type="term" value="F:oxidoreductase activity, acting on paired donors, with oxidation of a pair of donors resulting in the reduction of molecular oxygen to two molecules of water"/>
    <property type="evidence" value="ECO:0007669"/>
    <property type="project" value="TreeGrafter"/>
</dbReference>
<dbReference type="GO" id="GO:0016020">
    <property type="term" value="C:membrane"/>
    <property type="evidence" value="ECO:0007669"/>
    <property type="project" value="TreeGrafter"/>
</dbReference>
<dbReference type="InterPro" id="IPR012171">
    <property type="entry name" value="Fatty_acid_desaturase"/>
</dbReference>
<dbReference type="PIRSF" id="PIRSF015921">
    <property type="entry name" value="FA_sphinglp_des"/>
    <property type="match status" value="1"/>
</dbReference>
<proteinExistence type="predicted"/>
<dbReference type="CDD" id="cd03506">
    <property type="entry name" value="Delta6-FADS-like"/>
    <property type="match status" value="1"/>
</dbReference>
<feature type="transmembrane region" description="Helical" evidence="1">
    <location>
        <begin position="203"/>
        <end position="221"/>
    </location>
</feature>
<keyword evidence="1" id="KW-0812">Transmembrane</keyword>
<keyword evidence="1" id="KW-1133">Transmembrane helix</keyword>
<dbReference type="InterPro" id="IPR005804">
    <property type="entry name" value="FA_desaturase_dom"/>
</dbReference>
<sequence length="351" mass="39096">MAQPLALAHTPARTKQAKGSDFSPLLREVREAGLLERRTASYVIAIGLNMALIAATWAGVVLLGNSWLQLLLTIPLAIFTTRAAFFGHDAGHQQIGSSRKVHDLIGQLHGNLLCGMSYGWWNDKHNRHHANPNHTDKDPDVGEGVLVWTLEQAEGRTGLHGWLSRHQAKIFFPLLTLEGLNLKVSSVLFLVGRRKRHEARVELMLMAAHLTLYFTALFLVMSPGKAIAFAALHHALFGLHLGSVFAPNHKGMEMPDDDSNWGHLEKQVLTSRNVDGDLVTDWMMGGLNYQIEHHLFPSMPRANLRFAQPIVRAYCEKIGMPYLSTGLIESYRMGLGHMHEVGSELRAQHSK</sequence>
<name>A0A7W9J6Z5_9ACTN</name>
<dbReference type="EMBL" id="JACHMY010000001">
    <property type="protein sequence ID" value="MBB5836764.1"/>
    <property type="molecule type" value="Genomic_DNA"/>
</dbReference>
<accession>A0A7W9J6Z5</accession>
<keyword evidence="1" id="KW-0472">Membrane</keyword>
<dbReference type="PANTHER" id="PTHR19353">
    <property type="entry name" value="FATTY ACID DESATURASE 2"/>
    <property type="match status" value="1"/>
</dbReference>
<protein>
    <submittedName>
        <fullName evidence="3">Fatty acid desaturase</fullName>
    </submittedName>
</protein>